<organism evidence="1">
    <name type="scientific">Aspergillus flavus</name>
    <dbReference type="NCBI Taxonomy" id="5059"/>
    <lineage>
        <taxon>Eukaryota</taxon>
        <taxon>Fungi</taxon>
        <taxon>Dikarya</taxon>
        <taxon>Ascomycota</taxon>
        <taxon>Pezizomycotina</taxon>
        <taxon>Eurotiomycetes</taxon>
        <taxon>Eurotiomycetidae</taxon>
        <taxon>Eurotiales</taxon>
        <taxon>Aspergillaceae</taxon>
        <taxon>Aspergillus</taxon>
        <taxon>Aspergillus subgen. Circumdati</taxon>
    </lineage>
</organism>
<dbReference type="EMBL" id="ML734603">
    <property type="protein sequence ID" value="KAB8246172.1"/>
    <property type="molecule type" value="Genomic_DNA"/>
</dbReference>
<proteinExistence type="predicted"/>
<dbReference type="AlphaFoldDB" id="A0A5N6GUW9"/>
<protein>
    <submittedName>
        <fullName evidence="1">Uncharacterized protein</fullName>
    </submittedName>
</protein>
<name>A0A5N6GUW9_ASPFL</name>
<dbReference type="Proteomes" id="UP000325434">
    <property type="component" value="Unassembled WGS sequence"/>
</dbReference>
<gene>
    <name evidence="1" type="ORF">BDV35DRAFT_354763</name>
</gene>
<sequence length="61" mass="6753">MTIHISRVVSSPPSLCPISKRGNMIITPKSTTTRQYSSVPNSISHSFAFRLVELELAINHT</sequence>
<evidence type="ECO:0000313" key="1">
    <source>
        <dbReference type="EMBL" id="KAB8246172.1"/>
    </source>
</evidence>
<reference evidence="1" key="1">
    <citation type="submission" date="2019-04" db="EMBL/GenBank/DDBJ databases">
        <title>Friends and foes A comparative genomics study of 23 Aspergillus species from section Flavi.</title>
        <authorList>
            <consortium name="DOE Joint Genome Institute"/>
            <person name="Kjaerbolling I."/>
            <person name="Vesth T."/>
            <person name="Frisvad J.C."/>
            <person name="Nybo J.L."/>
            <person name="Theobald S."/>
            <person name="Kildgaard S."/>
            <person name="Isbrandt T."/>
            <person name="Kuo A."/>
            <person name="Sato A."/>
            <person name="Lyhne E.K."/>
            <person name="Kogle M.E."/>
            <person name="Wiebenga A."/>
            <person name="Kun R.S."/>
            <person name="Lubbers R.J."/>
            <person name="Makela M.R."/>
            <person name="Barry K."/>
            <person name="Chovatia M."/>
            <person name="Clum A."/>
            <person name="Daum C."/>
            <person name="Haridas S."/>
            <person name="He G."/>
            <person name="LaButti K."/>
            <person name="Lipzen A."/>
            <person name="Mondo S."/>
            <person name="Riley R."/>
            <person name="Salamov A."/>
            <person name="Simmons B.A."/>
            <person name="Magnuson J.K."/>
            <person name="Henrissat B."/>
            <person name="Mortensen U.H."/>
            <person name="Larsen T.O."/>
            <person name="Devries R.P."/>
            <person name="Grigoriev I.V."/>
            <person name="Machida M."/>
            <person name="Baker S.E."/>
            <person name="Andersen M.R."/>
        </authorList>
    </citation>
    <scope>NUCLEOTIDE SEQUENCE [LARGE SCALE GENOMIC DNA]</scope>
    <source>
        <strain evidence="1">CBS 121.62</strain>
    </source>
</reference>
<accession>A0A5N6GUW9</accession>